<comment type="caution">
    <text evidence="1">The sequence shown here is derived from an EMBL/GenBank/DDBJ whole genome shotgun (WGS) entry which is preliminary data.</text>
</comment>
<organism evidence="1 2">
    <name type="scientific">Candidatus Magasanikbacteria bacterium CG10_big_fil_rev_8_21_14_0_10_47_10</name>
    <dbReference type="NCBI Taxonomy" id="1974652"/>
    <lineage>
        <taxon>Bacteria</taxon>
        <taxon>Candidatus Magasanikiibacteriota</taxon>
    </lineage>
</organism>
<evidence type="ECO:0000313" key="1">
    <source>
        <dbReference type="EMBL" id="PIR74426.1"/>
    </source>
</evidence>
<proteinExistence type="predicted"/>
<gene>
    <name evidence="1" type="ORF">COU35_02470</name>
</gene>
<accession>A0A2H0TSB9</accession>
<dbReference type="AlphaFoldDB" id="A0A2H0TSB9"/>
<name>A0A2H0TSB9_9BACT</name>
<dbReference type="EMBL" id="PFCB01000021">
    <property type="protein sequence ID" value="PIR74426.1"/>
    <property type="molecule type" value="Genomic_DNA"/>
</dbReference>
<reference evidence="2" key="1">
    <citation type="submission" date="2017-09" db="EMBL/GenBank/DDBJ databases">
        <title>Depth-based differentiation of microbial function through sediment-hosted aquifers and enrichment of novel symbionts in the deep terrestrial subsurface.</title>
        <authorList>
            <person name="Probst A.J."/>
            <person name="Ladd B."/>
            <person name="Jarett J.K."/>
            <person name="Geller-Mcgrath D.E."/>
            <person name="Sieber C.M.K."/>
            <person name="Emerson J.B."/>
            <person name="Anantharaman K."/>
            <person name="Thomas B.C."/>
            <person name="Malmstrom R."/>
            <person name="Stieglmeier M."/>
            <person name="Klingl A."/>
            <person name="Woyke T."/>
            <person name="Ryan C.M."/>
            <person name="Banfield J.F."/>
        </authorList>
    </citation>
    <scope>NUCLEOTIDE SEQUENCE [LARGE SCALE GENOMIC DNA]</scope>
</reference>
<evidence type="ECO:0000313" key="2">
    <source>
        <dbReference type="Proteomes" id="UP000230154"/>
    </source>
</evidence>
<protein>
    <submittedName>
        <fullName evidence="1">Uncharacterized protein</fullName>
    </submittedName>
</protein>
<dbReference type="SUPFAM" id="SSF53254">
    <property type="entry name" value="Phosphoglycerate mutase-like"/>
    <property type="match status" value="1"/>
</dbReference>
<dbReference type="InterPro" id="IPR029033">
    <property type="entry name" value="His_PPase_superfam"/>
</dbReference>
<sequence>MRVENFVGRIFLLRHVDRDKLNVDPEVRELPTELGEIQAFTMGSMLRRQFRAHFMRRMASPAGRSLHTNELLHRASLPLVASRGQAGAQTLQKFRDLKEDPRVDEAVQKEIHELGILGHGGEHLMLAMFTNPETYPDSRLAEFLTVKASEMTVAVNSIVEQMMLDEYRGTDTLVAGLHGGQLDFLHHHFTAEIFQGQPQRRTTKIFRKGEGFMLEALDLHPDLPADKEWRVGRVTELRWPLWLEEVCTEAMGGGS</sequence>
<dbReference type="Proteomes" id="UP000230154">
    <property type="component" value="Unassembled WGS sequence"/>
</dbReference>